<keyword evidence="1" id="KW-1133">Transmembrane helix</keyword>
<dbReference type="EMBL" id="BTHG01000001">
    <property type="protein sequence ID" value="GMN88532.1"/>
    <property type="molecule type" value="Genomic_DNA"/>
</dbReference>
<dbReference type="RefSeq" id="WP_407876459.1">
    <property type="nucleotide sequence ID" value="NZ_BTHG01000001.1"/>
</dbReference>
<dbReference type="Proteomes" id="UP001628164">
    <property type="component" value="Unassembled WGS sequence"/>
</dbReference>
<keyword evidence="1" id="KW-0812">Transmembrane</keyword>
<feature type="transmembrane region" description="Helical" evidence="1">
    <location>
        <begin position="36"/>
        <end position="53"/>
    </location>
</feature>
<proteinExistence type="predicted"/>
<gene>
    <name evidence="2" type="ORF">fsci_00180</name>
</gene>
<feature type="transmembrane region" description="Helical" evidence="1">
    <location>
        <begin position="12"/>
        <end position="30"/>
    </location>
</feature>
<name>A0ABQ6PCM9_9GAMM</name>
<keyword evidence="3" id="KW-1185">Reference proteome</keyword>
<evidence type="ECO:0000256" key="1">
    <source>
        <dbReference type="SAM" id="Phobius"/>
    </source>
</evidence>
<organism evidence="2 3">
    <name type="scientific">Francisella sciaenopsi</name>
    <dbReference type="NCBI Taxonomy" id="3055034"/>
    <lineage>
        <taxon>Bacteria</taxon>
        <taxon>Pseudomonadati</taxon>
        <taxon>Pseudomonadota</taxon>
        <taxon>Gammaproteobacteria</taxon>
        <taxon>Thiotrichales</taxon>
        <taxon>Francisellaceae</taxon>
        <taxon>Francisella</taxon>
    </lineage>
</organism>
<evidence type="ECO:0000313" key="2">
    <source>
        <dbReference type="EMBL" id="GMN88532.1"/>
    </source>
</evidence>
<comment type="caution">
    <text evidence="2">The sequence shown here is derived from an EMBL/GenBank/DDBJ whole genome shotgun (WGS) entry which is preliminary data.</text>
</comment>
<keyword evidence="1" id="KW-0472">Membrane</keyword>
<reference evidence="2 3" key="1">
    <citation type="journal article" date="2024" name="Dis. Aquat. Organ.">
        <title>Francisella sciaenopsi sp. nov. isolated from diseased red drum Sciaenops ocellatus in Florida, USA.</title>
        <authorList>
            <person name="Kawahara M."/>
            <person name="Cody T.T."/>
            <person name="Yanong R.P.E."/>
            <person name="Henderson E."/>
            <person name="Yazdi Z."/>
            <person name="Soto E."/>
        </authorList>
    </citation>
    <scope>NUCLEOTIDE SEQUENCE [LARGE SCALE GENOMIC DNA]</scope>
    <source>
        <strain evidence="2 3">R22-20-7</strain>
    </source>
</reference>
<accession>A0ABQ6PCM9</accession>
<protein>
    <submittedName>
        <fullName evidence="2">Uncharacterized protein</fullName>
    </submittedName>
</protein>
<evidence type="ECO:0000313" key="3">
    <source>
        <dbReference type="Proteomes" id="UP001628164"/>
    </source>
</evidence>
<sequence>MQRLEIKKSQKYRVIVYSCLIFLTSFVIGTYHNQNIIFYLGVFLISLSIFFESQLNRQIIEAIVLPNESDNESLIFIINSNESDFWDIRKHIIINTWIYIYAVQQGSNKKIKKWLHKSNFKNKNDIRDLAKYISFIRDIKK</sequence>